<evidence type="ECO:0000313" key="2">
    <source>
        <dbReference type="EMBL" id="SFB25202.1"/>
    </source>
</evidence>
<keyword evidence="3" id="KW-1185">Reference proteome</keyword>
<gene>
    <name evidence="2" type="ORF">SAMN05421867_11184</name>
</gene>
<keyword evidence="1" id="KW-0812">Transmembrane</keyword>
<dbReference type="STRING" id="988821.SAMN05421867_11184"/>
<dbReference type="AlphaFoldDB" id="A0A1I0ZIL5"/>
<proteinExistence type="predicted"/>
<protein>
    <submittedName>
        <fullName evidence="2">PH domain-containing protein</fullName>
    </submittedName>
</protein>
<dbReference type="Proteomes" id="UP000199012">
    <property type="component" value="Unassembled WGS sequence"/>
</dbReference>
<dbReference type="RefSeq" id="WP_090033536.1">
    <property type="nucleotide sequence ID" value="NZ_BONM01000007.1"/>
</dbReference>
<accession>A0A1I0ZIL5</accession>
<keyword evidence="1" id="KW-0472">Membrane</keyword>
<keyword evidence="1" id="KW-1133">Transmembrane helix</keyword>
<sequence length="176" mass="17696">MSDDPAPVHVARSAYGRALVVAVVLVVLVALVAVAADDPGGLRVASAWAAWAVLAAWALFWRPALEVGDERVVVRNVLATVVVPRGALRAVRGRWGLELVTDGGVVPVWAAPGSAALGSASGRRGPADEGAALLDPLVGPPAADVAAPPVTRRVHTATVVGLVGLPVLAVLLGATA</sequence>
<evidence type="ECO:0000313" key="3">
    <source>
        <dbReference type="Proteomes" id="UP000199012"/>
    </source>
</evidence>
<name>A0A1I0ZIL5_9CELL</name>
<reference evidence="2 3" key="1">
    <citation type="submission" date="2016-10" db="EMBL/GenBank/DDBJ databases">
        <authorList>
            <person name="de Groot N.N."/>
        </authorList>
    </citation>
    <scope>NUCLEOTIDE SEQUENCE [LARGE SCALE GENOMIC DNA]</scope>
    <source>
        <strain evidence="2 3">CGMCC 4.6945</strain>
    </source>
</reference>
<evidence type="ECO:0000256" key="1">
    <source>
        <dbReference type="SAM" id="Phobius"/>
    </source>
</evidence>
<dbReference type="EMBL" id="FOKA01000011">
    <property type="protein sequence ID" value="SFB25202.1"/>
    <property type="molecule type" value="Genomic_DNA"/>
</dbReference>
<organism evidence="2 3">
    <name type="scientific">Cellulomonas marina</name>
    <dbReference type="NCBI Taxonomy" id="988821"/>
    <lineage>
        <taxon>Bacteria</taxon>
        <taxon>Bacillati</taxon>
        <taxon>Actinomycetota</taxon>
        <taxon>Actinomycetes</taxon>
        <taxon>Micrococcales</taxon>
        <taxon>Cellulomonadaceae</taxon>
        <taxon>Cellulomonas</taxon>
    </lineage>
</organism>
<feature type="transmembrane region" description="Helical" evidence="1">
    <location>
        <begin position="42"/>
        <end position="61"/>
    </location>
</feature>
<feature type="transmembrane region" description="Helical" evidence="1">
    <location>
        <begin position="18"/>
        <end position="36"/>
    </location>
</feature>